<feature type="signal peptide" evidence="1">
    <location>
        <begin position="1"/>
        <end position="19"/>
    </location>
</feature>
<protein>
    <submittedName>
        <fullName evidence="2">Uncharacterized protein</fullName>
    </submittedName>
</protein>
<feature type="chain" id="PRO_5002059548" evidence="1">
    <location>
        <begin position="20"/>
        <end position="38"/>
    </location>
</feature>
<accession>A0A0A8Y1S2</accession>
<sequence length="38" mass="4358">MLQLLIILLVFFRRPNISTLENYVLAILTTACDVYSLS</sequence>
<reference evidence="2" key="2">
    <citation type="journal article" date="2015" name="Data Brief">
        <title>Shoot transcriptome of the giant reed, Arundo donax.</title>
        <authorList>
            <person name="Barrero R.A."/>
            <person name="Guerrero F.D."/>
            <person name="Moolhuijzen P."/>
            <person name="Goolsby J.A."/>
            <person name="Tidwell J."/>
            <person name="Bellgard S.E."/>
            <person name="Bellgard M.I."/>
        </authorList>
    </citation>
    <scope>NUCLEOTIDE SEQUENCE</scope>
    <source>
        <tissue evidence="2">Shoot tissue taken approximately 20 cm above the soil surface</tissue>
    </source>
</reference>
<keyword evidence="1" id="KW-0732">Signal</keyword>
<name>A0A0A8Y1S2_ARUDO</name>
<proteinExistence type="predicted"/>
<evidence type="ECO:0000313" key="2">
    <source>
        <dbReference type="EMBL" id="JAD19090.1"/>
    </source>
</evidence>
<reference evidence="2" key="1">
    <citation type="submission" date="2014-09" db="EMBL/GenBank/DDBJ databases">
        <authorList>
            <person name="Magalhaes I.L.F."/>
            <person name="Oliveira U."/>
            <person name="Santos F.R."/>
            <person name="Vidigal T.H.D.A."/>
            <person name="Brescovit A.D."/>
            <person name="Santos A.J."/>
        </authorList>
    </citation>
    <scope>NUCLEOTIDE SEQUENCE</scope>
    <source>
        <tissue evidence="2">Shoot tissue taken approximately 20 cm above the soil surface</tissue>
    </source>
</reference>
<evidence type="ECO:0000256" key="1">
    <source>
        <dbReference type="SAM" id="SignalP"/>
    </source>
</evidence>
<dbReference type="AlphaFoldDB" id="A0A0A8Y1S2"/>
<organism evidence="2">
    <name type="scientific">Arundo donax</name>
    <name type="common">Giant reed</name>
    <name type="synonym">Donax arundinaceus</name>
    <dbReference type="NCBI Taxonomy" id="35708"/>
    <lineage>
        <taxon>Eukaryota</taxon>
        <taxon>Viridiplantae</taxon>
        <taxon>Streptophyta</taxon>
        <taxon>Embryophyta</taxon>
        <taxon>Tracheophyta</taxon>
        <taxon>Spermatophyta</taxon>
        <taxon>Magnoliopsida</taxon>
        <taxon>Liliopsida</taxon>
        <taxon>Poales</taxon>
        <taxon>Poaceae</taxon>
        <taxon>PACMAD clade</taxon>
        <taxon>Arundinoideae</taxon>
        <taxon>Arundineae</taxon>
        <taxon>Arundo</taxon>
    </lineage>
</organism>
<dbReference type="EMBL" id="GBRH01278805">
    <property type="protein sequence ID" value="JAD19090.1"/>
    <property type="molecule type" value="Transcribed_RNA"/>
</dbReference>